<dbReference type="KEGG" id="amon:H9L24_09905"/>
<feature type="chain" id="PRO_5028880360" evidence="2">
    <location>
        <begin position="21"/>
        <end position="357"/>
    </location>
</feature>
<dbReference type="NCBIfam" id="TIGR04174">
    <property type="entry name" value="IPTL_CTERM"/>
    <property type="match status" value="1"/>
</dbReference>
<accession>A0A7H0HKF3</accession>
<keyword evidence="1" id="KW-1133">Transmembrane helix</keyword>
<dbReference type="EMBL" id="CP060790">
    <property type="protein sequence ID" value="QNP61019.1"/>
    <property type="molecule type" value="Genomic_DNA"/>
</dbReference>
<keyword evidence="1" id="KW-0472">Membrane</keyword>
<keyword evidence="2" id="KW-0732">Signal</keyword>
<sequence length="357" mass="35548">MHPARTLFFAALLAATQAQAETCTWTAAANANLSNAANWSCTGAVTVPGSTDDVVFPANAATLSVINDFPIASPAFHTVTFAPGYTVGGNPLSSGLETVITGPFESTAPLNSAGWLRVNGVAGGGLVHFRGSVYNAELVVGNGTASAHAVMDATSNAIPVTVASQGRLSMGAGVTAATLDVQSGGTLALSEPPPGAAGGSQVGSATVAGAVTFAAGSTLEYRALTSHDPGRLTAQDSIALNGATLRIVVEDPANPDAIGFMRTLVAYGDSSKLTGRFAGLPASGALIEASNAPGVWYSVSYGVNSNAFIQITRVAAPPPPAPGNPAAIPALAPAGLALLSALVGGAGLLRRRKRGFE</sequence>
<dbReference type="Pfam" id="PF18203">
    <property type="entry name" value="IPTL-CTERM"/>
    <property type="match status" value="1"/>
</dbReference>
<organism evidence="4 5">
    <name type="scientific">Paenacidovorax monticola</name>
    <dbReference type="NCBI Taxonomy" id="1926868"/>
    <lineage>
        <taxon>Bacteria</taxon>
        <taxon>Pseudomonadati</taxon>
        <taxon>Pseudomonadota</taxon>
        <taxon>Betaproteobacteria</taxon>
        <taxon>Burkholderiales</taxon>
        <taxon>Comamonadaceae</taxon>
        <taxon>Paenacidovorax</taxon>
    </lineage>
</organism>
<name>A0A7H0HKF3_9BURK</name>
<gene>
    <name evidence="4" type="ORF">H9L24_09905</name>
</gene>
<keyword evidence="1" id="KW-0812">Transmembrane</keyword>
<proteinExistence type="predicted"/>
<evidence type="ECO:0000256" key="2">
    <source>
        <dbReference type="SAM" id="SignalP"/>
    </source>
</evidence>
<evidence type="ECO:0000313" key="4">
    <source>
        <dbReference type="EMBL" id="QNP61019.1"/>
    </source>
</evidence>
<feature type="signal peptide" evidence="2">
    <location>
        <begin position="1"/>
        <end position="20"/>
    </location>
</feature>
<evidence type="ECO:0000259" key="3">
    <source>
        <dbReference type="Pfam" id="PF18203"/>
    </source>
</evidence>
<evidence type="ECO:0000313" key="5">
    <source>
        <dbReference type="Proteomes" id="UP000516057"/>
    </source>
</evidence>
<dbReference type="Proteomes" id="UP000516057">
    <property type="component" value="Chromosome"/>
</dbReference>
<feature type="transmembrane region" description="Helical" evidence="1">
    <location>
        <begin position="326"/>
        <end position="349"/>
    </location>
</feature>
<dbReference type="RefSeq" id="WP_187737996.1">
    <property type="nucleotide sequence ID" value="NZ_CP060790.1"/>
</dbReference>
<reference evidence="4 5" key="1">
    <citation type="submission" date="2020-08" db="EMBL/GenBank/DDBJ databases">
        <title>Genome sequence of Acidovorax monticola KACC 19171T.</title>
        <authorList>
            <person name="Hyun D.-W."/>
            <person name="Bae J.-W."/>
        </authorList>
    </citation>
    <scope>NUCLEOTIDE SEQUENCE [LARGE SCALE GENOMIC DNA]</scope>
    <source>
        <strain evidence="4 5">KACC 19171</strain>
    </source>
</reference>
<dbReference type="InterPro" id="IPR026442">
    <property type="entry name" value="IPTL_CTERM"/>
</dbReference>
<dbReference type="AlphaFoldDB" id="A0A7H0HKF3"/>
<keyword evidence="5" id="KW-1185">Reference proteome</keyword>
<protein>
    <submittedName>
        <fullName evidence="4">IPTL-CTERM sorting domain-containing protein</fullName>
    </submittedName>
</protein>
<evidence type="ECO:0000256" key="1">
    <source>
        <dbReference type="SAM" id="Phobius"/>
    </source>
</evidence>
<feature type="domain" description="IPTL-CTERM protein sorting" evidence="3">
    <location>
        <begin position="326"/>
        <end position="352"/>
    </location>
</feature>